<protein>
    <submittedName>
        <fullName evidence="1">Uncharacterized protein</fullName>
    </submittedName>
</protein>
<evidence type="ECO:0000313" key="1">
    <source>
        <dbReference type="EMBL" id="SMF96047.1"/>
    </source>
</evidence>
<dbReference type="AlphaFoldDB" id="A0A1Y6D084"/>
<organism evidence="1 2">
    <name type="scientific">Methylomagnum ishizawai</name>
    <dbReference type="NCBI Taxonomy" id="1760988"/>
    <lineage>
        <taxon>Bacteria</taxon>
        <taxon>Pseudomonadati</taxon>
        <taxon>Pseudomonadota</taxon>
        <taxon>Gammaproteobacteria</taxon>
        <taxon>Methylococcales</taxon>
        <taxon>Methylococcaceae</taxon>
        <taxon>Methylomagnum</taxon>
    </lineage>
</organism>
<dbReference type="EMBL" id="FXAM01000001">
    <property type="protein sequence ID" value="SMF96047.1"/>
    <property type="molecule type" value="Genomic_DNA"/>
</dbReference>
<gene>
    <name evidence="1" type="ORF">SAMN02949497_3427</name>
</gene>
<evidence type="ECO:0000313" key="2">
    <source>
        <dbReference type="Proteomes" id="UP000192923"/>
    </source>
</evidence>
<sequence>MAKVLLQNPTERDIHLNLTADNGAVATVTIPASRMEGAAETARRVPGQAEADDSFIEQAMKGNPANKAFFDEGLLRIVKPEGPAPTKKAA</sequence>
<name>A0A1Y6D084_9GAMM</name>
<reference evidence="1 2" key="1">
    <citation type="submission" date="2016-12" db="EMBL/GenBank/DDBJ databases">
        <authorList>
            <person name="Song W.-J."/>
            <person name="Kurnit D.M."/>
        </authorList>
    </citation>
    <scope>NUCLEOTIDE SEQUENCE [LARGE SCALE GENOMIC DNA]</scope>
    <source>
        <strain evidence="1 2">175</strain>
    </source>
</reference>
<dbReference type="STRING" id="1760988.SAMN02949497_3427"/>
<dbReference type="RefSeq" id="WP_085214784.1">
    <property type="nucleotide sequence ID" value="NZ_FXAM01000001.1"/>
</dbReference>
<accession>A0A1Y6D084</accession>
<dbReference type="Proteomes" id="UP000192923">
    <property type="component" value="Unassembled WGS sequence"/>
</dbReference>
<keyword evidence="2" id="KW-1185">Reference proteome</keyword>
<proteinExistence type="predicted"/>